<accession>A0A2W1FXH0</accession>
<dbReference type="OrthoDB" id="3693983at2759"/>
<proteinExistence type="predicted"/>
<reference evidence="2" key="1">
    <citation type="journal article" date="2022" name="Microb. Genom.">
        <title>A global pangenome for the wheat fungal pathogen Pyrenophora tritici-repentis and prediction of effector protein structural homology.</title>
        <authorList>
            <person name="Moolhuijzen P.M."/>
            <person name="See P.T."/>
            <person name="Shi G."/>
            <person name="Powell H.R."/>
            <person name="Cockram J."/>
            <person name="Jorgensen L.N."/>
            <person name="Benslimane H."/>
            <person name="Strelkov S.E."/>
            <person name="Turner J."/>
            <person name="Liu Z."/>
            <person name="Moffat C.S."/>
        </authorList>
    </citation>
    <scope>NUCLEOTIDE SEQUENCE [LARGE SCALE GENOMIC DNA]</scope>
</reference>
<keyword evidence="2" id="KW-1185">Reference proteome</keyword>
<organism evidence="1 2">
    <name type="scientific">Pyrenophora tritici-repentis</name>
    <dbReference type="NCBI Taxonomy" id="45151"/>
    <lineage>
        <taxon>Eukaryota</taxon>
        <taxon>Fungi</taxon>
        <taxon>Dikarya</taxon>
        <taxon>Ascomycota</taxon>
        <taxon>Pezizomycotina</taxon>
        <taxon>Dothideomycetes</taxon>
        <taxon>Pleosporomycetidae</taxon>
        <taxon>Pleosporales</taxon>
        <taxon>Pleosporineae</taxon>
        <taxon>Pleosporaceae</taxon>
        <taxon>Pyrenophora</taxon>
    </lineage>
</organism>
<evidence type="ECO:0000313" key="2">
    <source>
        <dbReference type="Proteomes" id="UP000249757"/>
    </source>
</evidence>
<sequence>MPTKAQMTRQKKTTKKAVRKLATSATIHDIAVSHITYRVVGIIEPEHFTRPMSTAGTSTQHVLPPTSTATLSATHTPQSMVPSSTLTPAAIVDCGIVACCSSDQLPTIYSIPTTEDNDAVHEPKVPISTSNISDKLHEASSSEADKPLNSEIVRLSSCAKIDEPQSFTALIPTDFGPVRLVLAIATAPIAQILDTRKLRMLVVGQPLDTIFACLSAWMRCEYSKRYLLETQPSNLKSQLRTGSQTISEPSAEYGALVPYLDHSSPKCILEAKNNVPNSYASNSSLDSFMGSRIFLIGHDNLITCIHYGQLLYDVDVIQDDGESDFDSIASPTKSDLSQVFNDTTSSGSSPYRNSALSTETYANEENHYKFEIEEVDGWVSENEENGEITDESTTGSDDTSSVDTVIRYKVNLHPPDEAPTGKEKTENVTQTLAPMTSNENTPKNPYNATFQREMSSLALPQRIASNTMDAADWTCEQGRMRLGSESLFAFLNVLGTRDDEKATVQSVVAAFLKMVDLEREKRGAMLLPSACTAQRVLSSRILPHTVTLGTTTVAVFMKELHLNPNDKINTVDIYGAWGRLSGEEMRLQDMASKGIMGALKRAPETSFPASN</sequence>
<name>A0A2W1FXH0_9PLEO</name>
<dbReference type="Proteomes" id="UP000249757">
    <property type="component" value="Unassembled WGS sequence"/>
</dbReference>
<protein>
    <submittedName>
        <fullName evidence="1">Uncharacterized protein</fullName>
    </submittedName>
</protein>
<comment type="caution">
    <text evidence="1">The sequence shown here is derived from an EMBL/GenBank/DDBJ whole genome shotgun (WGS) entry which is preliminary data.</text>
</comment>
<dbReference type="AlphaFoldDB" id="A0A2W1FXH0"/>
<gene>
    <name evidence="1" type="ORF">Ptr86124_005109</name>
</gene>
<dbReference type="EMBL" id="NRDI02000005">
    <property type="protein sequence ID" value="KAI1516572.1"/>
    <property type="molecule type" value="Genomic_DNA"/>
</dbReference>
<evidence type="ECO:0000313" key="1">
    <source>
        <dbReference type="EMBL" id="KAI1516572.1"/>
    </source>
</evidence>